<dbReference type="GO" id="GO:0004867">
    <property type="term" value="F:serine-type endopeptidase inhibitor activity"/>
    <property type="evidence" value="ECO:0007669"/>
    <property type="project" value="UniProtKB-KW"/>
</dbReference>
<keyword evidence="2" id="KW-0646">Protease inhibitor</keyword>
<organism evidence="6">
    <name type="scientific">Stenopsyche marmorata</name>
    <dbReference type="NCBI Taxonomy" id="177930"/>
    <lineage>
        <taxon>Eukaryota</taxon>
        <taxon>Metazoa</taxon>
        <taxon>Ecdysozoa</taxon>
        <taxon>Arthropoda</taxon>
        <taxon>Hexapoda</taxon>
        <taxon>Insecta</taxon>
        <taxon>Pterygota</taxon>
        <taxon>Neoptera</taxon>
        <taxon>Endopterygota</taxon>
        <taxon>Trichoptera</taxon>
        <taxon>Annulipalpia</taxon>
        <taxon>Philopotamoidea</taxon>
        <taxon>Stenopsychidae</taxon>
        <taxon>Stenopsychinae</taxon>
        <taxon>Stenopsyche</taxon>
    </lineage>
</organism>
<evidence type="ECO:0000256" key="3">
    <source>
        <dbReference type="ARBA" id="ARBA00022900"/>
    </source>
</evidence>
<dbReference type="EMBL" id="EU645482">
    <property type="protein sequence ID" value="ACD02432.1"/>
    <property type="molecule type" value="mRNA"/>
</dbReference>
<evidence type="ECO:0000313" key="6">
    <source>
        <dbReference type="EMBL" id="ACD02432.1"/>
    </source>
</evidence>
<dbReference type="SUPFAM" id="SSF56574">
    <property type="entry name" value="Serpins"/>
    <property type="match status" value="1"/>
</dbReference>
<dbReference type="InterPro" id="IPR023796">
    <property type="entry name" value="Serpin_dom"/>
</dbReference>
<protein>
    <submittedName>
        <fullName evidence="6">Serpin</fullName>
    </submittedName>
</protein>
<evidence type="ECO:0000256" key="2">
    <source>
        <dbReference type="ARBA" id="ARBA00022690"/>
    </source>
</evidence>
<comment type="similarity">
    <text evidence="1">Belongs to the serpin family.</text>
</comment>
<dbReference type="InterPro" id="IPR036186">
    <property type="entry name" value="Serpin_sf"/>
</dbReference>
<dbReference type="InterPro" id="IPR042178">
    <property type="entry name" value="Serpin_sf_1"/>
</dbReference>
<feature type="signal peptide" evidence="4">
    <location>
        <begin position="1"/>
        <end position="22"/>
    </location>
</feature>
<evidence type="ECO:0000256" key="1">
    <source>
        <dbReference type="ARBA" id="ARBA00009500"/>
    </source>
</evidence>
<dbReference type="InterPro" id="IPR000215">
    <property type="entry name" value="Serpin_fam"/>
</dbReference>
<name>B2ZDQ4_9NEOP</name>
<feature type="chain" id="PRO_5002785123" evidence="4">
    <location>
        <begin position="23"/>
        <end position="124"/>
    </location>
</feature>
<proteinExistence type="evidence at transcript level"/>
<evidence type="ECO:0000256" key="4">
    <source>
        <dbReference type="SAM" id="SignalP"/>
    </source>
</evidence>
<dbReference type="GO" id="GO:0005615">
    <property type="term" value="C:extracellular space"/>
    <property type="evidence" value="ECO:0007669"/>
    <property type="project" value="InterPro"/>
</dbReference>
<keyword evidence="4" id="KW-0732">Signal</keyword>
<dbReference type="PANTHER" id="PTHR11461">
    <property type="entry name" value="SERINE PROTEASE INHIBITOR, SERPIN"/>
    <property type="match status" value="1"/>
</dbReference>
<feature type="domain" description="Serpin" evidence="5">
    <location>
        <begin position="38"/>
        <end position="124"/>
    </location>
</feature>
<sequence>MTTAAKMFFVFLIVSLVAFVNSNPTNMEEERQVALTNSINQFSAQFYKETAAELPGENLVMSPLSADIALALLSMGAKGQTLKELNAGLFLPDIEFTKAAFRPAIDKLRAVKGVTLNVANKVYI</sequence>
<dbReference type="AlphaFoldDB" id="B2ZDQ4"/>
<accession>B2ZDQ4</accession>
<keyword evidence="3" id="KW-0722">Serine protease inhibitor</keyword>
<dbReference type="Pfam" id="PF00079">
    <property type="entry name" value="Serpin"/>
    <property type="match status" value="1"/>
</dbReference>
<reference evidence="6" key="1">
    <citation type="submission" date="2008-04" db="EMBL/GenBank/DDBJ databases">
        <title>The serpin gene of Stenopsyche marmorata (Trichoptera).</title>
        <authorList>
            <person name="Wang Y."/>
            <person name="Nakagaki M."/>
        </authorList>
    </citation>
    <scope>NUCLEOTIDE SEQUENCE</scope>
</reference>
<dbReference type="Gene3D" id="3.30.497.10">
    <property type="entry name" value="Antithrombin, subunit I, domain 2"/>
    <property type="match status" value="1"/>
</dbReference>
<dbReference type="PANTHER" id="PTHR11461:SF211">
    <property type="entry name" value="GH10112P-RELATED"/>
    <property type="match status" value="1"/>
</dbReference>
<feature type="non-terminal residue" evidence="6">
    <location>
        <position position="124"/>
    </location>
</feature>
<evidence type="ECO:0000259" key="5">
    <source>
        <dbReference type="Pfam" id="PF00079"/>
    </source>
</evidence>